<dbReference type="Proteomes" id="UP000335636">
    <property type="component" value="Unassembled WGS sequence"/>
</dbReference>
<accession>A0A5E4BF82</accession>
<evidence type="ECO:0000313" key="1">
    <source>
        <dbReference type="EMBL" id="KAF7462095.1"/>
    </source>
</evidence>
<evidence type="ECO:0000313" key="3">
    <source>
        <dbReference type="Proteomes" id="UP000335636"/>
    </source>
</evidence>
<name>A0A5E4BF82_MARMO</name>
<reference evidence="2 3" key="1">
    <citation type="submission" date="2019-04" db="EMBL/GenBank/DDBJ databases">
        <authorList>
            <person name="Alioto T."/>
            <person name="Alioto T."/>
        </authorList>
    </citation>
    <scope>NUCLEOTIDE SEQUENCE [LARGE SCALE GENOMIC DNA]</scope>
</reference>
<gene>
    <name evidence="1" type="ORF">GHT09_013183</name>
    <name evidence="2" type="ORF">MONAX_5E002230</name>
</gene>
<dbReference type="AlphaFoldDB" id="A0A5E4BF82"/>
<reference evidence="1" key="2">
    <citation type="submission" date="2020-08" db="EMBL/GenBank/DDBJ databases">
        <authorList>
            <person name="Shumante A."/>
            <person name="Zimin A.V."/>
            <person name="Puiu D."/>
            <person name="Salzberg S.L."/>
        </authorList>
    </citation>
    <scope>NUCLEOTIDE SEQUENCE</scope>
    <source>
        <strain evidence="1">WC2-LM</strain>
        <tissue evidence="1">Liver</tissue>
    </source>
</reference>
<dbReference type="EMBL" id="WJEC01008460">
    <property type="protein sequence ID" value="KAF7462095.1"/>
    <property type="molecule type" value="Genomic_DNA"/>
</dbReference>
<organism evidence="2 3">
    <name type="scientific">Marmota monax</name>
    <name type="common">Woodchuck</name>
    <dbReference type="NCBI Taxonomy" id="9995"/>
    <lineage>
        <taxon>Eukaryota</taxon>
        <taxon>Metazoa</taxon>
        <taxon>Chordata</taxon>
        <taxon>Craniata</taxon>
        <taxon>Vertebrata</taxon>
        <taxon>Euteleostomi</taxon>
        <taxon>Mammalia</taxon>
        <taxon>Eutheria</taxon>
        <taxon>Euarchontoglires</taxon>
        <taxon>Glires</taxon>
        <taxon>Rodentia</taxon>
        <taxon>Sciuromorpha</taxon>
        <taxon>Sciuridae</taxon>
        <taxon>Xerinae</taxon>
        <taxon>Marmotini</taxon>
        <taxon>Marmota</taxon>
    </lineage>
</organism>
<proteinExistence type="predicted"/>
<protein>
    <submittedName>
        <fullName evidence="2">Uncharacterized protein</fullName>
    </submittedName>
</protein>
<keyword evidence="3" id="KW-1185">Reference proteome</keyword>
<sequence>MEQNSGRVDIVAPPAVRAPASDSKCLSGEVETSVGPAGGPCTMLKRCSVMGGASTAAAFCVWFAGKI</sequence>
<evidence type="ECO:0000313" key="2">
    <source>
        <dbReference type="EMBL" id="VTJ67581.1"/>
    </source>
</evidence>
<dbReference type="Proteomes" id="UP000662637">
    <property type="component" value="Unassembled WGS sequence"/>
</dbReference>
<dbReference type="EMBL" id="CABDUW010000387">
    <property type="protein sequence ID" value="VTJ67581.1"/>
    <property type="molecule type" value="Genomic_DNA"/>
</dbReference>